<sequence length="365" mass="39394">MGKAMLIICAGVLISMGFVGMGTKEQGQRLTENNSGYAEFVQAKNRAHTAIQMAFQEMNKDPNWAKNHDASNRWKPNVDGQTVELYVDYFHDNPAFFGIDSLRIHSSTPYGDNLSKTASVESVYTKNEIDLVPKFEGAITLASDYTKVTTNGSAVINGNNASCTENKPGIVANNAIAYHDADSGTQLLQDKNALDGYPPLKLDTNISYDPTDDLIARLEELSTVTKISGSYKGDLGSESNPGVFFVDDAATLSGGINEGYGIMVIRTDGALSIDSLGTELDVAGNLTFNGLVIFENGYNLDGRGTPSINGSVLVGNSDDYNGKDLDIDLNGNLTVNYDCKGEDYANQAAAMAFQQSRYKRIVTFE</sequence>
<protein>
    <submittedName>
        <fullName evidence="1">Uncharacterized protein</fullName>
    </submittedName>
</protein>
<comment type="caution">
    <text evidence="1">The sequence shown here is derived from an EMBL/GenBank/DDBJ whole genome shotgun (WGS) entry which is preliminary data.</text>
</comment>
<gene>
    <name evidence="1" type="ORF">G3570_09920</name>
</gene>
<dbReference type="AlphaFoldDB" id="A0A6M1SVD7"/>
<keyword evidence="2" id="KW-1185">Reference proteome</keyword>
<organism evidence="1 2">
    <name type="scientific">Halalkalibaculum roseum</name>
    <dbReference type="NCBI Taxonomy" id="2709311"/>
    <lineage>
        <taxon>Bacteria</taxon>
        <taxon>Pseudomonadati</taxon>
        <taxon>Balneolota</taxon>
        <taxon>Balneolia</taxon>
        <taxon>Balneolales</taxon>
        <taxon>Balneolaceae</taxon>
        <taxon>Halalkalibaculum</taxon>
    </lineage>
</organism>
<accession>A0A6M1SVD7</accession>
<reference evidence="1 2" key="1">
    <citation type="submission" date="2020-02" db="EMBL/GenBank/DDBJ databases">
        <title>Balneolaceae bacterium YR4-1, complete genome.</title>
        <authorList>
            <person name="Li Y."/>
            <person name="Wu S."/>
        </authorList>
    </citation>
    <scope>NUCLEOTIDE SEQUENCE [LARGE SCALE GENOMIC DNA]</scope>
    <source>
        <strain evidence="1 2">YR4-1</strain>
    </source>
</reference>
<dbReference type="Proteomes" id="UP000473278">
    <property type="component" value="Unassembled WGS sequence"/>
</dbReference>
<name>A0A6M1SVD7_9BACT</name>
<evidence type="ECO:0000313" key="2">
    <source>
        <dbReference type="Proteomes" id="UP000473278"/>
    </source>
</evidence>
<dbReference type="EMBL" id="JAALLT010000003">
    <property type="protein sequence ID" value="NGP76950.1"/>
    <property type="molecule type" value="Genomic_DNA"/>
</dbReference>
<proteinExistence type="predicted"/>
<dbReference type="RefSeq" id="WP_165141852.1">
    <property type="nucleotide sequence ID" value="NZ_JAALLT010000003.1"/>
</dbReference>
<evidence type="ECO:0000313" key="1">
    <source>
        <dbReference type="EMBL" id="NGP76950.1"/>
    </source>
</evidence>